<dbReference type="InterPro" id="IPR005814">
    <property type="entry name" value="Aminotrans_3"/>
</dbReference>
<proteinExistence type="inferred from homology"/>
<accession>A0A3Q0SHF4</accession>
<dbReference type="Gene3D" id="3.40.640.10">
    <property type="entry name" value="Type I PLP-dependent aspartate aminotransferase-like (Major domain)"/>
    <property type="match status" value="1"/>
</dbReference>
<comment type="cofactor">
    <cofactor evidence="1">
        <name>pyridoxal 5'-phosphate</name>
        <dbReference type="ChEBI" id="CHEBI:597326"/>
    </cofactor>
</comment>
<reference evidence="6" key="2">
    <citation type="submission" date="2025-09" db="UniProtKB">
        <authorList>
            <consortium name="Ensembl"/>
        </authorList>
    </citation>
    <scope>IDENTIFICATION</scope>
</reference>
<dbReference type="Ensembl" id="ENSACIT00000023044.1">
    <property type="protein sequence ID" value="ENSACIP00000022446.1"/>
    <property type="gene ID" value="ENSACIG00000017371.1"/>
</dbReference>
<evidence type="ECO:0000256" key="3">
    <source>
        <dbReference type="ARBA" id="ARBA00022898"/>
    </source>
</evidence>
<evidence type="ECO:0000256" key="4">
    <source>
        <dbReference type="ARBA" id="ARBA00023239"/>
    </source>
</evidence>
<dbReference type="GO" id="GO:0030170">
    <property type="term" value="F:pyridoxal phosphate binding"/>
    <property type="evidence" value="ECO:0007669"/>
    <property type="project" value="InterPro"/>
</dbReference>
<keyword evidence="7" id="KW-1185">Reference proteome</keyword>
<name>A0A3Q0SHF4_AMPCI</name>
<dbReference type="GO" id="GO:0008483">
    <property type="term" value="F:transaminase activity"/>
    <property type="evidence" value="ECO:0007669"/>
    <property type="project" value="InterPro"/>
</dbReference>
<dbReference type="InterPro" id="IPR015424">
    <property type="entry name" value="PyrdxlP-dep_Trfase"/>
</dbReference>
<keyword evidence="4" id="KW-0456">Lyase</keyword>
<comment type="similarity">
    <text evidence="2 5">Belongs to the class-III pyridoxal-phosphate-dependent aminotransferase family.</text>
</comment>
<dbReference type="FunFam" id="3.40.640.10:FF:000058">
    <property type="entry name" value="ethanolamine-phosphate phospho-lyase isoform X1"/>
    <property type="match status" value="1"/>
</dbReference>
<dbReference type="PIRSF" id="PIRSF000521">
    <property type="entry name" value="Transaminase_4ab_Lys_Orn"/>
    <property type="match status" value="1"/>
</dbReference>
<dbReference type="Gene3D" id="3.90.1150.10">
    <property type="entry name" value="Aspartate Aminotransferase, domain 1"/>
    <property type="match status" value="1"/>
</dbReference>
<dbReference type="PANTHER" id="PTHR45688">
    <property type="match status" value="1"/>
</dbReference>
<dbReference type="CDD" id="cd00610">
    <property type="entry name" value="OAT_like"/>
    <property type="match status" value="1"/>
</dbReference>
<dbReference type="AlphaFoldDB" id="A0A3Q0SHF4"/>
<dbReference type="Proteomes" id="UP000261340">
    <property type="component" value="Unplaced"/>
</dbReference>
<evidence type="ECO:0000313" key="6">
    <source>
        <dbReference type="Ensembl" id="ENSACIP00000022446.1"/>
    </source>
</evidence>
<dbReference type="PROSITE" id="PS00600">
    <property type="entry name" value="AA_TRANSFER_CLASS_3"/>
    <property type="match status" value="1"/>
</dbReference>
<dbReference type="GO" id="GO:0005739">
    <property type="term" value="C:mitochondrion"/>
    <property type="evidence" value="ECO:0007669"/>
    <property type="project" value="TreeGrafter"/>
</dbReference>
<evidence type="ECO:0000256" key="5">
    <source>
        <dbReference type="RuleBase" id="RU003560"/>
    </source>
</evidence>
<dbReference type="SUPFAM" id="SSF53383">
    <property type="entry name" value="PLP-dependent transferases"/>
    <property type="match status" value="1"/>
</dbReference>
<dbReference type="GeneTree" id="ENSGT00940000159222"/>
<dbReference type="Pfam" id="PF00202">
    <property type="entry name" value="Aminotran_3"/>
    <property type="match status" value="1"/>
</dbReference>
<dbReference type="InterPro" id="IPR049704">
    <property type="entry name" value="Aminotrans_3_PPA_site"/>
</dbReference>
<dbReference type="GO" id="GO:0016829">
    <property type="term" value="F:lyase activity"/>
    <property type="evidence" value="ECO:0007669"/>
    <property type="project" value="UniProtKB-KW"/>
</dbReference>
<dbReference type="InterPro" id="IPR015421">
    <property type="entry name" value="PyrdxlP-dep_Trfase_major"/>
</dbReference>
<evidence type="ECO:0000256" key="1">
    <source>
        <dbReference type="ARBA" id="ARBA00001933"/>
    </source>
</evidence>
<evidence type="ECO:0000256" key="2">
    <source>
        <dbReference type="ARBA" id="ARBA00008954"/>
    </source>
</evidence>
<reference evidence="6" key="1">
    <citation type="submission" date="2025-08" db="UniProtKB">
        <authorList>
            <consortium name="Ensembl"/>
        </authorList>
    </citation>
    <scope>IDENTIFICATION</scope>
</reference>
<dbReference type="PANTHER" id="PTHR45688:SF6">
    <property type="entry name" value="5-PHOSPHOHYDROXY-L-LYSINE PHOSPHO-LYASE"/>
    <property type="match status" value="1"/>
</dbReference>
<protein>
    <submittedName>
        <fullName evidence="6">5-phosphohydroxy-L-lysine phospho-lyase</fullName>
    </submittedName>
</protein>
<dbReference type="InterPro" id="IPR015422">
    <property type="entry name" value="PyrdxlP-dep_Trfase_small"/>
</dbReference>
<keyword evidence="3 5" id="KW-0663">Pyridoxal phosphate</keyword>
<evidence type="ECO:0000313" key="7">
    <source>
        <dbReference type="Proteomes" id="UP000261340"/>
    </source>
</evidence>
<sequence length="448" mass="49952">LFDENGKQYLDCISNVQHVGHCHPTITKAAAAQMDLLNTNSRFLHDNIVLYADRLAATLPKKLCVFYFVNSGSEANDLALRLARQYTRHEDVIVLDHAYHGHLMSLIDISPYKFRKLAGQKECVHVAPLPDTYRGIYREDHPNPGQAYADTVKDVIEDVHKKGRKISAFFAESLPSVGGQIILPQGYFSKVAEYVRSAGGVFVADEVQTGFGRVGHHFWAFQLQGDDFCPDIVTMGKPMGNGHPLACVATTAEIAGAFTANKVEYFNTFGGNPVSCAIGLAVLDVIEEEDLRGNAVRVGAHLKDLLTKLKTRHELIGDVRGVGLFVGLELVTDREKTPATEAAAHIVKRLKEEDRIVISTDGPWENVLKFKPPMCFSMENAELVVECIDRILSEKQITKKNKKTKNKSKISFIHELLKLLLLLSCKSSRHVKIQPYNTLDSKRYQKVQ</sequence>
<organism evidence="6 7">
    <name type="scientific">Amphilophus citrinellus</name>
    <name type="common">Midas cichlid</name>
    <name type="synonym">Cichlasoma citrinellum</name>
    <dbReference type="NCBI Taxonomy" id="61819"/>
    <lineage>
        <taxon>Eukaryota</taxon>
        <taxon>Metazoa</taxon>
        <taxon>Chordata</taxon>
        <taxon>Craniata</taxon>
        <taxon>Vertebrata</taxon>
        <taxon>Euteleostomi</taxon>
        <taxon>Actinopterygii</taxon>
        <taxon>Neopterygii</taxon>
        <taxon>Teleostei</taxon>
        <taxon>Neoteleostei</taxon>
        <taxon>Acanthomorphata</taxon>
        <taxon>Ovalentaria</taxon>
        <taxon>Cichlomorphae</taxon>
        <taxon>Cichliformes</taxon>
        <taxon>Cichlidae</taxon>
        <taxon>New World cichlids</taxon>
        <taxon>Cichlasomatinae</taxon>
        <taxon>Heroini</taxon>
        <taxon>Amphilophus</taxon>
    </lineage>
</organism>